<protein>
    <submittedName>
        <fullName evidence="3">Anaphase-promoting complex subunit 7</fullName>
    </submittedName>
</protein>
<keyword evidence="1 2" id="KW-0802">TPR repeat</keyword>
<accession>A0A1Z5JLV0</accession>
<dbReference type="Pfam" id="PF13432">
    <property type="entry name" value="TPR_16"/>
    <property type="match status" value="1"/>
</dbReference>
<dbReference type="PANTHER" id="PTHR12558:SF36">
    <property type="entry name" value="ANAPHASE-PROMOTING COMPLEX SUBUNIT 7"/>
    <property type="match status" value="1"/>
</dbReference>
<dbReference type="GO" id="GO:0016567">
    <property type="term" value="P:protein ubiquitination"/>
    <property type="evidence" value="ECO:0007669"/>
    <property type="project" value="TreeGrafter"/>
</dbReference>
<dbReference type="AlphaFoldDB" id="A0A1Z5JLV0"/>
<gene>
    <name evidence="3" type="ORF">FisN_12Lh335</name>
</gene>
<proteinExistence type="predicted"/>
<evidence type="ECO:0000256" key="2">
    <source>
        <dbReference type="PROSITE-ProRule" id="PRU00339"/>
    </source>
</evidence>
<dbReference type="EMBL" id="BDSP01000087">
    <property type="protein sequence ID" value="GAX14964.1"/>
    <property type="molecule type" value="Genomic_DNA"/>
</dbReference>
<dbReference type="InterPro" id="IPR011990">
    <property type="entry name" value="TPR-like_helical_dom_sf"/>
</dbReference>
<evidence type="ECO:0000313" key="4">
    <source>
        <dbReference type="Proteomes" id="UP000198406"/>
    </source>
</evidence>
<reference evidence="3 4" key="1">
    <citation type="journal article" date="2015" name="Plant Cell">
        <title>Oil accumulation by the oleaginous diatom Fistulifera solaris as revealed by the genome and transcriptome.</title>
        <authorList>
            <person name="Tanaka T."/>
            <person name="Maeda Y."/>
            <person name="Veluchamy A."/>
            <person name="Tanaka M."/>
            <person name="Abida H."/>
            <person name="Marechal E."/>
            <person name="Bowler C."/>
            <person name="Muto M."/>
            <person name="Sunaga Y."/>
            <person name="Tanaka M."/>
            <person name="Yoshino T."/>
            <person name="Taniguchi T."/>
            <person name="Fukuda Y."/>
            <person name="Nemoto M."/>
            <person name="Matsumoto M."/>
            <person name="Wong P.S."/>
            <person name="Aburatani S."/>
            <person name="Fujibuchi W."/>
        </authorList>
    </citation>
    <scope>NUCLEOTIDE SEQUENCE [LARGE SCALE GENOMIC DNA]</scope>
    <source>
        <strain evidence="3 4">JPCC DA0580</strain>
    </source>
</reference>
<dbReference type="GO" id="GO:0005680">
    <property type="term" value="C:anaphase-promoting complex"/>
    <property type="evidence" value="ECO:0007669"/>
    <property type="project" value="TreeGrafter"/>
</dbReference>
<feature type="repeat" description="TPR" evidence="2">
    <location>
        <begin position="298"/>
        <end position="331"/>
    </location>
</feature>
<dbReference type="Pfam" id="PF13181">
    <property type="entry name" value="TPR_8"/>
    <property type="match status" value="1"/>
</dbReference>
<keyword evidence="4" id="KW-1185">Reference proteome</keyword>
<dbReference type="SMART" id="SM00028">
    <property type="entry name" value="TPR"/>
    <property type="match status" value="7"/>
</dbReference>
<evidence type="ECO:0000256" key="1">
    <source>
        <dbReference type="ARBA" id="ARBA00022803"/>
    </source>
</evidence>
<name>A0A1Z5JLV0_FISSO</name>
<dbReference type="PROSITE" id="PS50005">
    <property type="entry name" value="TPR"/>
    <property type="match status" value="3"/>
</dbReference>
<comment type="caution">
    <text evidence="3">The sequence shown here is derived from an EMBL/GenBank/DDBJ whole genome shotgun (WGS) entry which is preliminary data.</text>
</comment>
<dbReference type="InParanoid" id="A0A1Z5JLV0"/>
<organism evidence="3 4">
    <name type="scientific">Fistulifera solaris</name>
    <name type="common">Oleaginous diatom</name>
    <dbReference type="NCBI Taxonomy" id="1519565"/>
    <lineage>
        <taxon>Eukaryota</taxon>
        <taxon>Sar</taxon>
        <taxon>Stramenopiles</taxon>
        <taxon>Ochrophyta</taxon>
        <taxon>Bacillariophyta</taxon>
        <taxon>Bacillariophyceae</taxon>
        <taxon>Bacillariophycidae</taxon>
        <taxon>Naviculales</taxon>
        <taxon>Naviculaceae</taxon>
        <taxon>Fistulifera</taxon>
    </lineage>
</organism>
<dbReference type="SUPFAM" id="SSF48452">
    <property type="entry name" value="TPR-like"/>
    <property type="match status" value="2"/>
</dbReference>
<feature type="repeat" description="TPR" evidence="2">
    <location>
        <begin position="365"/>
        <end position="398"/>
    </location>
</feature>
<dbReference type="PANTHER" id="PTHR12558">
    <property type="entry name" value="CELL DIVISION CYCLE 16,23,27"/>
    <property type="match status" value="1"/>
</dbReference>
<dbReference type="GO" id="GO:0051301">
    <property type="term" value="P:cell division"/>
    <property type="evidence" value="ECO:0007669"/>
    <property type="project" value="TreeGrafter"/>
</dbReference>
<sequence>MIPSLSLETAELAEDLSSFKSLTDFQKEIYSLYQSKQWKSAEILARFDLSHCISNGKSQHFSLAILAECAWEQHQYVHAKQFYQRLYAYDENQYRWKEAQCLHKLGCPVEAAGVLEQIPHNCRTLSMNMMLGDLYEANTRHSSATAAYLHALRQNPFALEAAERLAKLGADRNVILDAMNEGARSKGIGPSAELENVQELVSALVAKHKFQTATALQQLTKLGQIYPDNIYLLLKLANVHLCMSDPRSAEMTFERIRSQEITQIDSMDQYAHILGREHRIDDLNALAESLLAVDDKRPEAWATLAIYYEALEDHGKATTFLEKAIALDQRHAFSFRLRGAMLMTDGRPEHASVAFFRSNIIEADIANYEGLVDAYIAAGKFKEAIASAKEAISLAPRDPRAITLVGLALAHGSTDRQGGPNGQGLDKAKRTLRKALSFNPSSLRPLFALIDLYIREGEIDSAIEVLQQGLEGSSCVQNDMYGLDHISNRLGEVYALGERYLDAITCFHKALGINPELHEAQRNLDRVEKLIRGHEPESLDDLSVESPHL</sequence>
<dbReference type="Proteomes" id="UP000198406">
    <property type="component" value="Unassembled WGS sequence"/>
</dbReference>
<dbReference type="GO" id="GO:0045842">
    <property type="term" value="P:positive regulation of mitotic metaphase/anaphase transition"/>
    <property type="evidence" value="ECO:0007669"/>
    <property type="project" value="TreeGrafter"/>
</dbReference>
<dbReference type="Gene3D" id="1.25.40.10">
    <property type="entry name" value="Tetratricopeptide repeat domain"/>
    <property type="match status" value="1"/>
</dbReference>
<dbReference type="OrthoDB" id="308440at2759"/>
<evidence type="ECO:0000313" key="3">
    <source>
        <dbReference type="EMBL" id="GAX14964.1"/>
    </source>
</evidence>
<feature type="repeat" description="TPR" evidence="2">
    <location>
        <begin position="484"/>
        <end position="517"/>
    </location>
</feature>
<dbReference type="InterPro" id="IPR019734">
    <property type="entry name" value="TPR_rpt"/>
</dbReference>